<dbReference type="RefSeq" id="WP_188518440.1">
    <property type="nucleotide sequence ID" value="NZ_BMES01000002.1"/>
</dbReference>
<protein>
    <submittedName>
        <fullName evidence="1">Uncharacterized protein</fullName>
    </submittedName>
</protein>
<name>A0A917I9H2_9HYPH</name>
<dbReference type="Proteomes" id="UP000603912">
    <property type="component" value="Unassembled WGS sequence"/>
</dbReference>
<dbReference type="AlphaFoldDB" id="A0A917I9H2"/>
<evidence type="ECO:0000313" key="1">
    <source>
        <dbReference type="EMBL" id="GGH23274.1"/>
    </source>
</evidence>
<sequence length="161" mass="16833">MDHNQFGETRRTTAFFVTRAAAEKAVRDLSAIGYGPDRVTLEASASAEGGLAQSDAERGEGGGASHGFIVRVDATSADYERVSAILDDDATVSMDARNAVRSGGSFFASNGGGRSGGARRPAGASADVHVPSYDEVMGYVRDKPLHAIGIAFMIGFVFGRR</sequence>
<reference evidence="1" key="2">
    <citation type="submission" date="2020-09" db="EMBL/GenBank/DDBJ databases">
        <authorList>
            <person name="Sun Q."/>
            <person name="Zhou Y."/>
        </authorList>
    </citation>
    <scope>NUCLEOTIDE SEQUENCE</scope>
    <source>
        <strain evidence="1">CGMCC 1.12214</strain>
    </source>
</reference>
<organism evidence="1 2">
    <name type="scientific">Alsobacter metallidurans</name>
    <dbReference type="NCBI Taxonomy" id="340221"/>
    <lineage>
        <taxon>Bacteria</taxon>
        <taxon>Pseudomonadati</taxon>
        <taxon>Pseudomonadota</taxon>
        <taxon>Alphaproteobacteria</taxon>
        <taxon>Hyphomicrobiales</taxon>
        <taxon>Alsobacteraceae</taxon>
        <taxon>Alsobacter</taxon>
    </lineage>
</organism>
<reference evidence="1" key="1">
    <citation type="journal article" date="2014" name="Int. J. Syst. Evol. Microbiol.">
        <title>Complete genome sequence of Corynebacterium casei LMG S-19264T (=DSM 44701T), isolated from a smear-ripened cheese.</title>
        <authorList>
            <consortium name="US DOE Joint Genome Institute (JGI-PGF)"/>
            <person name="Walter F."/>
            <person name="Albersmeier A."/>
            <person name="Kalinowski J."/>
            <person name="Ruckert C."/>
        </authorList>
    </citation>
    <scope>NUCLEOTIDE SEQUENCE</scope>
    <source>
        <strain evidence="1">CGMCC 1.12214</strain>
    </source>
</reference>
<gene>
    <name evidence="1" type="ORF">GCM10007036_28910</name>
</gene>
<dbReference type="EMBL" id="BMES01000002">
    <property type="protein sequence ID" value="GGH23274.1"/>
    <property type="molecule type" value="Genomic_DNA"/>
</dbReference>
<keyword evidence="2" id="KW-1185">Reference proteome</keyword>
<evidence type="ECO:0000313" key="2">
    <source>
        <dbReference type="Proteomes" id="UP000603912"/>
    </source>
</evidence>
<comment type="caution">
    <text evidence="1">The sequence shown here is derived from an EMBL/GenBank/DDBJ whole genome shotgun (WGS) entry which is preliminary data.</text>
</comment>
<accession>A0A917I9H2</accession>
<proteinExistence type="predicted"/>